<comment type="caution">
    <text evidence="1">The sequence shown here is derived from an EMBL/GenBank/DDBJ whole genome shotgun (WGS) entry which is preliminary data.</text>
</comment>
<dbReference type="Proteomes" id="UP000293638">
    <property type="component" value="Unassembled WGS sequence"/>
</dbReference>
<evidence type="ECO:0000313" key="2">
    <source>
        <dbReference type="Proteomes" id="UP000293638"/>
    </source>
</evidence>
<dbReference type="RefSeq" id="WP_130491004.1">
    <property type="nucleotide sequence ID" value="NZ_SGXD01000001.1"/>
</dbReference>
<evidence type="ECO:0000313" key="1">
    <source>
        <dbReference type="EMBL" id="RZS90870.1"/>
    </source>
</evidence>
<organism evidence="1 2">
    <name type="scientific">Motilibacter rhizosphaerae</name>
    <dbReference type="NCBI Taxonomy" id="598652"/>
    <lineage>
        <taxon>Bacteria</taxon>
        <taxon>Bacillati</taxon>
        <taxon>Actinomycetota</taxon>
        <taxon>Actinomycetes</taxon>
        <taxon>Motilibacterales</taxon>
        <taxon>Motilibacteraceae</taxon>
        <taxon>Motilibacter</taxon>
    </lineage>
</organism>
<keyword evidence="2" id="KW-1185">Reference proteome</keyword>
<proteinExistence type="predicted"/>
<reference evidence="1 2" key="1">
    <citation type="submission" date="2019-02" db="EMBL/GenBank/DDBJ databases">
        <title>Genomic Encyclopedia of Type Strains, Phase IV (KMG-IV): sequencing the most valuable type-strain genomes for metagenomic binning, comparative biology and taxonomic classification.</title>
        <authorList>
            <person name="Goeker M."/>
        </authorList>
    </citation>
    <scope>NUCLEOTIDE SEQUENCE [LARGE SCALE GENOMIC DNA]</scope>
    <source>
        <strain evidence="1 2">DSM 45622</strain>
    </source>
</reference>
<gene>
    <name evidence="1" type="ORF">EV189_0100</name>
</gene>
<accession>A0A4Q7NV92</accession>
<dbReference type="OrthoDB" id="3213067at2"/>
<sequence length="235" mass="25716">MDRIRSTLLALVLHPTGQHDLALTAAEALAEGLDSPALREVAGLPLRDDDGTRSLFLVAAEELGLPVPSAGTQGRRRIELAHDREWSTRDQAAAYPAVRALLGAEALLPLERAFARVERDLRKTLRPDGRLQPVPVDNTGELLFFVGLGDGASWSGGRAVSFHTTETQLLVQVADCLSETVLEVWREQWPVCRQHDRPPADAHECGGEPVWWCSKGQHVLARIGQLTADVLLPRP</sequence>
<dbReference type="EMBL" id="SGXD01000001">
    <property type="protein sequence ID" value="RZS90870.1"/>
    <property type="molecule type" value="Genomic_DNA"/>
</dbReference>
<protein>
    <submittedName>
        <fullName evidence="1">Uncharacterized protein</fullName>
    </submittedName>
</protein>
<name>A0A4Q7NV92_9ACTN</name>
<dbReference type="AlphaFoldDB" id="A0A4Q7NV92"/>